<feature type="transmembrane region" description="Helical" evidence="5">
    <location>
        <begin position="337"/>
        <end position="355"/>
    </location>
</feature>
<dbReference type="GeneID" id="6754588"/>
<keyword evidence="2 5" id="KW-0812">Transmembrane</keyword>
<protein>
    <recommendedName>
        <fullName evidence="8">Cationic amino acid transporter C-terminal domain-containing protein</fullName>
    </recommendedName>
</protein>
<organism evidence="6 7">
    <name type="scientific">Trichoplax adhaerens</name>
    <name type="common">Trichoplax reptans</name>
    <dbReference type="NCBI Taxonomy" id="10228"/>
    <lineage>
        <taxon>Eukaryota</taxon>
        <taxon>Metazoa</taxon>
        <taxon>Placozoa</taxon>
        <taxon>Uniplacotomia</taxon>
        <taxon>Trichoplacea</taxon>
        <taxon>Trichoplacidae</taxon>
        <taxon>Trichoplax</taxon>
    </lineage>
</organism>
<gene>
    <name evidence="6" type="ORF">TRIADDRAFT_11420</name>
</gene>
<dbReference type="KEGG" id="tad:TRIADDRAFT_11420"/>
<evidence type="ECO:0000256" key="4">
    <source>
        <dbReference type="ARBA" id="ARBA00023136"/>
    </source>
</evidence>
<proteinExistence type="predicted"/>
<dbReference type="OrthoDB" id="3900342at2759"/>
<evidence type="ECO:0008006" key="8">
    <source>
        <dbReference type="Google" id="ProtNLM"/>
    </source>
</evidence>
<reference evidence="6 7" key="1">
    <citation type="journal article" date="2008" name="Nature">
        <title>The Trichoplax genome and the nature of placozoans.</title>
        <authorList>
            <person name="Srivastava M."/>
            <person name="Begovic E."/>
            <person name="Chapman J."/>
            <person name="Putnam N.H."/>
            <person name="Hellsten U."/>
            <person name="Kawashima T."/>
            <person name="Kuo A."/>
            <person name="Mitros T."/>
            <person name="Salamov A."/>
            <person name="Carpenter M.L."/>
            <person name="Signorovitch A.Y."/>
            <person name="Moreno M.A."/>
            <person name="Kamm K."/>
            <person name="Grimwood J."/>
            <person name="Schmutz J."/>
            <person name="Shapiro H."/>
            <person name="Grigoriev I.V."/>
            <person name="Buss L.W."/>
            <person name="Schierwater B."/>
            <person name="Dellaporta S.L."/>
            <person name="Rokhsar D.S."/>
        </authorList>
    </citation>
    <scope>NUCLEOTIDE SEQUENCE [LARGE SCALE GENOMIC DNA]</scope>
    <source>
        <strain evidence="6 7">Grell-BS-1999</strain>
    </source>
</reference>
<feature type="transmembrane region" description="Helical" evidence="5">
    <location>
        <begin position="39"/>
        <end position="62"/>
    </location>
</feature>
<feature type="transmembrane region" description="Helical" evidence="5">
    <location>
        <begin position="167"/>
        <end position="187"/>
    </location>
</feature>
<dbReference type="InterPro" id="IPR002293">
    <property type="entry name" value="AA/rel_permease1"/>
</dbReference>
<dbReference type="GO" id="GO:0015171">
    <property type="term" value="F:amino acid transmembrane transporter activity"/>
    <property type="evidence" value="ECO:0000318"/>
    <property type="project" value="GO_Central"/>
</dbReference>
<dbReference type="HOGENOM" id="CLU_007946_15_12_1"/>
<dbReference type="FunCoup" id="B3RZI8">
    <property type="interactions" value="561"/>
</dbReference>
<dbReference type="EMBL" id="DS985246">
    <property type="protein sequence ID" value="EDV23850.1"/>
    <property type="molecule type" value="Genomic_DNA"/>
</dbReference>
<feature type="transmembrane region" description="Helical" evidence="5">
    <location>
        <begin position="240"/>
        <end position="267"/>
    </location>
</feature>
<feature type="transmembrane region" description="Helical" evidence="5">
    <location>
        <begin position="142"/>
        <end position="160"/>
    </location>
</feature>
<feature type="transmembrane region" description="Helical" evidence="5">
    <location>
        <begin position="12"/>
        <end position="33"/>
    </location>
</feature>
<dbReference type="PANTHER" id="PTHR43243">
    <property type="entry name" value="INNER MEMBRANE TRANSPORTER YGJI-RELATED"/>
    <property type="match status" value="1"/>
</dbReference>
<feature type="non-terminal residue" evidence="6">
    <location>
        <position position="1"/>
    </location>
</feature>
<sequence length="375" mass="40142">SELKQSLTTADLISLGVGSVLGTGVFVVAAGVAKNTAGPAVTISFAIAAFASILSGLCYAEFGARVPKTTGSSYVYSYVTVGEAVAFTIGWNLILEYVIGTAACSRALSSYIDTLFHNAIRMFFLRYVGEMDAPGLAKYPDFIALLITIFFSGVISCGVSQSALLNNILNSCTLLTVVFSLGVGAFYFEPQLWTGEKAFFPYGTHGVTTGAASCFYAYIGFDIIATTGEEAKNPRKSIPIAIVTSLIILFLCYFTVSMVMTLMVPYYDLSKAASLQQVFVDRGVPGVKYFIIIGAIAGLTASLMGSLFPMPRIIYAMAIDCLIFKVFAKVYKRTQMPVLATMSAGFLTGILACIFTEEDLIQMMSIGTLLAYTLV</sequence>
<dbReference type="Pfam" id="PF13520">
    <property type="entry name" value="AA_permease_2"/>
    <property type="match status" value="1"/>
</dbReference>
<dbReference type="PhylomeDB" id="B3RZI8"/>
<evidence type="ECO:0000313" key="7">
    <source>
        <dbReference type="Proteomes" id="UP000009022"/>
    </source>
</evidence>
<evidence type="ECO:0000256" key="2">
    <source>
        <dbReference type="ARBA" id="ARBA00022692"/>
    </source>
</evidence>
<accession>B3RZI8</accession>
<dbReference type="FunFam" id="1.20.1740.10:FF:000010">
    <property type="entry name" value="probable cationic amino acid transporter"/>
    <property type="match status" value="1"/>
</dbReference>
<name>B3RZI8_TRIAD</name>
<keyword evidence="4 5" id="KW-0472">Membrane</keyword>
<feature type="transmembrane region" description="Helical" evidence="5">
    <location>
        <begin position="74"/>
        <end position="94"/>
    </location>
</feature>
<evidence type="ECO:0000256" key="3">
    <source>
        <dbReference type="ARBA" id="ARBA00022989"/>
    </source>
</evidence>
<keyword evidence="7" id="KW-1185">Reference proteome</keyword>
<dbReference type="GO" id="GO:0006865">
    <property type="term" value="P:amino acid transport"/>
    <property type="evidence" value="ECO:0000318"/>
    <property type="project" value="GO_Central"/>
</dbReference>
<keyword evidence="3 5" id="KW-1133">Transmembrane helix</keyword>
<dbReference type="PIRSF" id="PIRSF006060">
    <property type="entry name" value="AA_transporter"/>
    <property type="match status" value="1"/>
</dbReference>
<dbReference type="STRING" id="10228.B3RZI8"/>
<evidence type="ECO:0000256" key="1">
    <source>
        <dbReference type="ARBA" id="ARBA00004141"/>
    </source>
</evidence>
<feature type="transmembrane region" description="Helical" evidence="5">
    <location>
        <begin position="287"/>
        <end position="308"/>
    </location>
</feature>
<dbReference type="OMA" id="ELWYICI"/>
<dbReference type="InParanoid" id="B3RZI8"/>
<feature type="transmembrane region" description="Helical" evidence="5">
    <location>
        <begin position="199"/>
        <end position="219"/>
    </location>
</feature>
<dbReference type="RefSeq" id="XP_002113376.1">
    <property type="nucleotide sequence ID" value="XM_002113340.1"/>
</dbReference>
<dbReference type="GO" id="GO:0005886">
    <property type="term" value="C:plasma membrane"/>
    <property type="evidence" value="ECO:0000318"/>
    <property type="project" value="GO_Central"/>
</dbReference>
<evidence type="ECO:0000313" key="6">
    <source>
        <dbReference type="EMBL" id="EDV23850.1"/>
    </source>
</evidence>
<evidence type="ECO:0000256" key="5">
    <source>
        <dbReference type="SAM" id="Phobius"/>
    </source>
</evidence>
<dbReference type="AlphaFoldDB" id="B3RZI8"/>
<dbReference type="Proteomes" id="UP000009022">
    <property type="component" value="Unassembled WGS sequence"/>
</dbReference>
<dbReference type="eggNOG" id="KOG1286">
    <property type="taxonomic scope" value="Eukaryota"/>
</dbReference>
<dbReference type="CTD" id="6754588"/>
<comment type="subcellular location">
    <subcellularLocation>
        <location evidence="1">Membrane</location>
        <topology evidence="1">Multi-pass membrane protein</topology>
    </subcellularLocation>
</comment>
<dbReference type="Gene3D" id="1.20.1740.10">
    <property type="entry name" value="Amino acid/polyamine transporter I"/>
    <property type="match status" value="1"/>
</dbReference>
<dbReference type="PANTHER" id="PTHR43243:SF17">
    <property type="entry name" value="CATIONIC AMINO ACID TRANSPORTER-RELATED"/>
    <property type="match status" value="1"/>
</dbReference>
<feature type="non-terminal residue" evidence="6">
    <location>
        <position position="375"/>
    </location>
</feature>